<dbReference type="InterPro" id="IPR002048">
    <property type="entry name" value="EF_hand_dom"/>
</dbReference>
<dbReference type="InterPro" id="IPR011992">
    <property type="entry name" value="EF-hand-dom_pair"/>
</dbReference>
<keyword evidence="1" id="KW-0732">Signal</keyword>
<dbReference type="Pfam" id="PF00036">
    <property type="entry name" value="EF-hand_1"/>
    <property type="match status" value="1"/>
</dbReference>
<dbReference type="GO" id="GO:0005509">
    <property type="term" value="F:calcium ion binding"/>
    <property type="evidence" value="ECO:0007669"/>
    <property type="project" value="InterPro"/>
</dbReference>
<dbReference type="Pfam" id="PF13202">
    <property type="entry name" value="EF-hand_5"/>
    <property type="match status" value="1"/>
</dbReference>
<sequence length="101" mass="11243">MKITSIKMLRNLFIFGGALSLIFSISAFADSDKESRHEKHMEKMFSKMDTDGDGKISKQEAQAAATARFDKVDANKDGYVTKDEAAAAAKEMKKKHQHSDD</sequence>
<dbReference type="KEGG" id="ntg:NSCAC_0045"/>
<keyword evidence="4" id="KW-1185">Reference proteome</keyword>
<dbReference type="Gene3D" id="1.10.238.10">
    <property type="entry name" value="EF-hand"/>
    <property type="match status" value="2"/>
</dbReference>
<proteinExistence type="predicted"/>
<reference evidence="3 4" key="1">
    <citation type="submission" date="2020-03" db="EMBL/GenBank/DDBJ databases">
        <authorList>
            <person name="Picone N."/>
        </authorList>
    </citation>
    <scope>NUCLEOTIDE SEQUENCE [LARGE SCALE GENOMIC DNA]</scope>
    <source>
        <strain evidence="3">NSCAC1</strain>
    </source>
</reference>
<organism evidence="3 4">
    <name type="scientific">Candidatus Nitrosacidococcus tergens</name>
    <dbReference type="NCBI Taxonomy" id="553981"/>
    <lineage>
        <taxon>Bacteria</taxon>
        <taxon>Pseudomonadati</taxon>
        <taxon>Pseudomonadota</taxon>
        <taxon>Gammaproteobacteria</taxon>
        <taxon>Chromatiales</taxon>
        <taxon>Chromatiaceae</taxon>
        <taxon>Candidatus Nitrosacidococcus</taxon>
    </lineage>
</organism>
<evidence type="ECO:0000313" key="4">
    <source>
        <dbReference type="Proteomes" id="UP000516072"/>
    </source>
</evidence>
<dbReference type="RefSeq" id="WP_197744457.1">
    <property type="nucleotide sequence ID" value="NZ_LR778175.1"/>
</dbReference>
<protein>
    <recommendedName>
        <fullName evidence="2">EF-hand domain-containing protein</fullName>
    </recommendedName>
</protein>
<feature type="signal peptide" evidence="1">
    <location>
        <begin position="1"/>
        <end position="29"/>
    </location>
</feature>
<gene>
    <name evidence="3" type="ORF">NSCAC_0045</name>
</gene>
<feature type="chain" id="PRO_5028823209" description="EF-hand domain-containing protein" evidence="1">
    <location>
        <begin position="30"/>
        <end position="101"/>
    </location>
</feature>
<accession>A0A7G1Q790</accession>
<dbReference type="AlphaFoldDB" id="A0A7G1Q790"/>
<dbReference type="PROSITE" id="PS50222">
    <property type="entry name" value="EF_HAND_2"/>
    <property type="match status" value="1"/>
</dbReference>
<evidence type="ECO:0000313" key="3">
    <source>
        <dbReference type="EMBL" id="CAB1274190.1"/>
    </source>
</evidence>
<evidence type="ECO:0000256" key="1">
    <source>
        <dbReference type="SAM" id="SignalP"/>
    </source>
</evidence>
<dbReference type="EMBL" id="LR778175">
    <property type="protein sequence ID" value="CAB1274190.1"/>
    <property type="molecule type" value="Genomic_DNA"/>
</dbReference>
<evidence type="ECO:0000259" key="2">
    <source>
        <dbReference type="PROSITE" id="PS50222"/>
    </source>
</evidence>
<name>A0A7G1Q790_9GAMM</name>
<dbReference type="Proteomes" id="UP000516072">
    <property type="component" value="Chromosome"/>
</dbReference>
<feature type="domain" description="EF-hand" evidence="2">
    <location>
        <begin position="36"/>
        <end position="71"/>
    </location>
</feature>
<dbReference type="SUPFAM" id="SSF47473">
    <property type="entry name" value="EF-hand"/>
    <property type="match status" value="1"/>
</dbReference>
<dbReference type="SMART" id="SM00054">
    <property type="entry name" value="EFh"/>
    <property type="match status" value="2"/>
</dbReference>